<dbReference type="Proteomes" id="UP000754495">
    <property type="component" value="Unassembled WGS sequence"/>
</dbReference>
<feature type="region of interest" description="Disordered" evidence="1">
    <location>
        <begin position="1"/>
        <end position="32"/>
    </location>
</feature>
<evidence type="ECO:0000313" key="2">
    <source>
        <dbReference type="EMBL" id="NIH81701.1"/>
    </source>
</evidence>
<accession>A0ABX0SXJ9</accession>
<name>A0ABX0SXJ9_9PSEU</name>
<feature type="compositionally biased region" description="Basic and acidic residues" evidence="1">
    <location>
        <begin position="1"/>
        <end position="10"/>
    </location>
</feature>
<comment type="caution">
    <text evidence="2">The sequence shown here is derived from an EMBL/GenBank/DDBJ whole genome shotgun (WGS) entry which is preliminary data.</text>
</comment>
<reference evidence="2 3" key="1">
    <citation type="submission" date="2020-03" db="EMBL/GenBank/DDBJ databases">
        <title>Sequencing the genomes of 1000 actinobacteria strains.</title>
        <authorList>
            <person name="Klenk H.-P."/>
        </authorList>
    </citation>
    <scope>NUCLEOTIDE SEQUENCE [LARGE SCALE GENOMIC DNA]</scope>
    <source>
        <strain evidence="2 3">DSM 45668</strain>
    </source>
</reference>
<gene>
    <name evidence="2" type="ORF">FHX46_004231</name>
</gene>
<sequence>MNPELRKAARDLVATWPPPRPGSDTMVTDCGPPGVRIVSVPFSSS</sequence>
<evidence type="ECO:0000256" key="1">
    <source>
        <dbReference type="SAM" id="MobiDB-lite"/>
    </source>
</evidence>
<dbReference type="EMBL" id="JAANOU010000001">
    <property type="protein sequence ID" value="NIH81701.1"/>
    <property type="molecule type" value="Genomic_DNA"/>
</dbReference>
<keyword evidence="3" id="KW-1185">Reference proteome</keyword>
<evidence type="ECO:0000313" key="3">
    <source>
        <dbReference type="Proteomes" id="UP000754495"/>
    </source>
</evidence>
<organism evidence="2 3">
    <name type="scientific">Amycolatopsis viridis</name>
    <dbReference type="NCBI Taxonomy" id="185678"/>
    <lineage>
        <taxon>Bacteria</taxon>
        <taxon>Bacillati</taxon>
        <taxon>Actinomycetota</taxon>
        <taxon>Actinomycetes</taxon>
        <taxon>Pseudonocardiales</taxon>
        <taxon>Pseudonocardiaceae</taxon>
        <taxon>Amycolatopsis</taxon>
    </lineage>
</organism>
<protein>
    <submittedName>
        <fullName evidence="2">Uncharacterized protein</fullName>
    </submittedName>
</protein>
<proteinExistence type="predicted"/>